<dbReference type="PROSITE" id="PS50188">
    <property type="entry name" value="B302_SPRY"/>
    <property type="match status" value="1"/>
</dbReference>
<dbReference type="PANTHER" id="PTHR12245:SF11">
    <property type="entry name" value="PROTEIN GUSTAVUS"/>
    <property type="match status" value="1"/>
</dbReference>
<comment type="caution">
    <text evidence="5">The sequence shown here is derived from an EMBL/GenBank/DDBJ whole genome shotgun (WGS) entry which is preliminary data.</text>
</comment>
<dbReference type="SMART" id="SM00449">
    <property type="entry name" value="SPRY"/>
    <property type="match status" value="1"/>
</dbReference>
<dbReference type="AlphaFoldDB" id="A0A811KAR8"/>
<dbReference type="InterPro" id="IPR013320">
    <property type="entry name" value="ConA-like_dom_sf"/>
</dbReference>
<dbReference type="Proteomes" id="UP000614601">
    <property type="component" value="Unassembled WGS sequence"/>
</dbReference>
<evidence type="ECO:0000313" key="5">
    <source>
        <dbReference type="EMBL" id="CAD5213211.1"/>
    </source>
</evidence>
<evidence type="ECO:0000256" key="1">
    <source>
        <dbReference type="ARBA" id="ARBA00010910"/>
    </source>
</evidence>
<sequence>MESQSRIPPLSMEMITASILEHSLRCEDLSKAPTYEDLLSTSAELQTRGHLCRVMLRLVQEQQSNQQSNQPNIRSPSLVSFDIEETKKVSPRKRSREDNSFSAGSGVHNSKTGFSNSRHVMYIGQKDDKEQIDALTFRRKVRRTTNIQSTSVIVHHREQISALRTENAKLLNYKQHIQSDKKAENCRPFSPSNELNSSSYHATPDLLSCRSDEEDLQKQDLQIPLCQNWRRRHFQSQSATTSPLRLSASQKLRQRIVNSATVQSFQRGLVEFAPTHAHRLRARITSKDTQNEIDLVGQYQRFQNSSLRLEYRKNFTSSTIQKNDGRISPAHPDYHVDAFLDDNARPKKFDILFTQAAPTRTVQEENAWDSTSNGKSVNIYVREDDKLTLHRHPVAQSTDCIRGKKGYNRGFHVWQITWPVRQRGTHAVIGVCNKNCRMQIAGYHSLIGNDENSFGWDIIRNQGLHMAKSKAHWTYPDPSIVDNHFQAPESVFCILDMDEGYMAFSTAEKYLGVAFRNLKGQTLYPVVCAVWGHCEITMKYMGSLAPRPRSLMEICRRTIRMEVGPEHLERVDEFTIPKSLRNYVLFRSSV</sequence>
<comment type="similarity">
    <text evidence="1">Belongs to the SPSB family.</text>
</comment>
<name>A0A811KAR8_9BILA</name>
<dbReference type="SMART" id="SM00969">
    <property type="entry name" value="SOCS_box"/>
    <property type="match status" value="1"/>
</dbReference>
<dbReference type="GO" id="GO:0043161">
    <property type="term" value="P:proteasome-mediated ubiquitin-dependent protein catabolic process"/>
    <property type="evidence" value="ECO:0007669"/>
    <property type="project" value="TreeGrafter"/>
</dbReference>
<proteinExistence type="inferred from homology"/>
<dbReference type="InterPro" id="IPR003877">
    <property type="entry name" value="SPRY_dom"/>
</dbReference>
<dbReference type="PROSITE" id="PS50225">
    <property type="entry name" value="SOCS"/>
    <property type="match status" value="1"/>
</dbReference>
<dbReference type="EMBL" id="CAJFDH010000002">
    <property type="protein sequence ID" value="CAD5213211.1"/>
    <property type="molecule type" value="Genomic_DNA"/>
</dbReference>
<accession>A0A811KAR8</accession>
<reference evidence="5" key="1">
    <citation type="submission" date="2020-09" db="EMBL/GenBank/DDBJ databases">
        <authorList>
            <person name="Kikuchi T."/>
        </authorList>
    </citation>
    <scope>NUCLEOTIDE SEQUENCE</scope>
    <source>
        <strain evidence="5">SH1</strain>
    </source>
</reference>
<feature type="domain" description="B30.2/SPRY" evidence="3">
    <location>
        <begin position="346"/>
        <end position="545"/>
    </location>
</feature>
<dbReference type="PANTHER" id="PTHR12245">
    <property type="entry name" value="SPRY DOMAIN CONTAINING SOCS BOX PROTEIN"/>
    <property type="match status" value="1"/>
</dbReference>
<dbReference type="InterPro" id="IPR001496">
    <property type="entry name" value="SOCS_box"/>
</dbReference>
<feature type="region of interest" description="Disordered" evidence="2">
    <location>
        <begin position="63"/>
        <end position="114"/>
    </location>
</feature>
<evidence type="ECO:0000259" key="3">
    <source>
        <dbReference type="PROSITE" id="PS50188"/>
    </source>
</evidence>
<dbReference type="Proteomes" id="UP000783686">
    <property type="component" value="Unassembled WGS sequence"/>
</dbReference>
<dbReference type="InterPro" id="IPR043136">
    <property type="entry name" value="B30.2/SPRY_sf"/>
</dbReference>
<dbReference type="Pfam" id="PF07525">
    <property type="entry name" value="SOCS_box"/>
    <property type="match status" value="1"/>
</dbReference>
<keyword evidence="6" id="KW-1185">Reference proteome</keyword>
<dbReference type="Gene3D" id="2.60.120.920">
    <property type="match status" value="1"/>
</dbReference>
<evidence type="ECO:0008006" key="7">
    <source>
        <dbReference type="Google" id="ProtNLM"/>
    </source>
</evidence>
<dbReference type="CDD" id="cd12906">
    <property type="entry name" value="SPRY_SOCS1-2-4"/>
    <property type="match status" value="1"/>
</dbReference>
<evidence type="ECO:0000256" key="2">
    <source>
        <dbReference type="SAM" id="MobiDB-lite"/>
    </source>
</evidence>
<feature type="compositionally biased region" description="Polar residues" evidence="2">
    <location>
        <begin position="100"/>
        <end position="114"/>
    </location>
</feature>
<evidence type="ECO:0000259" key="4">
    <source>
        <dbReference type="PROSITE" id="PS50225"/>
    </source>
</evidence>
<dbReference type="FunFam" id="2.60.120.920:FF:000007">
    <property type="entry name" value="SPRY domain-containing SOCS box protein 1"/>
    <property type="match status" value="1"/>
</dbReference>
<evidence type="ECO:0000313" key="6">
    <source>
        <dbReference type="Proteomes" id="UP000614601"/>
    </source>
</evidence>
<dbReference type="GO" id="GO:0019005">
    <property type="term" value="C:SCF ubiquitin ligase complex"/>
    <property type="evidence" value="ECO:0007669"/>
    <property type="project" value="TreeGrafter"/>
</dbReference>
<dbReference type="Gene3D" id="1.10.750.20">
    <property type="entry name" value="SOCS box"/>
    <property type="match status" value="1"/>
</dbReference>
<protein>
    <recommendedName>
        <fullName evidence="7">B30.2/SPRY domain-containing protein</fullName>
    </recommendedName>
</protein>
<dbReference type="SUPFAM" id="SSF49899">
    <property type="entry name" value="Concanavalin A-like lectins/glucanases"/>
    <property type="match status" value="1"/>
</dbReference>
<dbReference type="OrthoDB" id="5547302at2759"/>
<dbReference type="InterPro" id="IPR001870">
    <property type="entry name" value="B30.2/SPRY"/>
</dbReference>
<dbReference type="GO" id="GO:0005737">
    <property type="term" value="C:cytoplasm"/>
    <property type="evidence" value="ECO:0007669"/>
    <property type="project" value="UniProtKB-ARBA"/>
</dbReference>
<dbReference type="EMBL" id="CAJFCW020000002">
    <property type="protein sequence ID" value="CAG9099647.1"/>
    <property type="molecule type" value="Genomic_DNA"/>
</dbReference>
<organism evidence="5 6">
    <name type="scientific">Bursaphelenchus okinawaensis</name>
    <dbReference type="NCBI Taxonomy" id="465554"/>
    <lineage>
        <taxon>Eukaryota</taxon>
        <taxon>Metazoa</taxon>
        <taxon>Ecdysozoa</taxon>
        <taxon>Nematoda</taxon>
        <taxon>Chromadorea</taxon>
        <taxon>Rhabditida</taxon>
        <taxon>Tylenchina</taxon>
        <taxon>Tylenchomorpha</taxon>
        <taxon>Aphelenchoidea</taxon>
        <taxon>Aphelenchoididae</taxon>
        <taxon>Bursaphelenchus</taxon>
    </lineage>
</organism>
<dbReference type="Pfam" id="PF00622">
    <property type="entry name" value="SPRY"/>
    <property type="match status" value="1"/>
</dbReference>
<feature type="domain" description="SOCS box" evidence="4">
    <location>
        <begin position="535"/>
        <end position="584"/>
    </location>
</feature>
<gene>
    <name evidence="5" type="ORF">BOKJ2_LOCUS5012</name>
</gene>
<dbReference type="InterPro" id="IPR050672">
    <property type="entry name" value="FBXO45-Fsn/SPSB_families"/>
</dbReference>